<proteinExistence type="predicted"/>
<reference evidence="1" key="2">
    <citation type="journal article" date="2015" name="Data Brief">
        <title>Shoot transcriptome of the giant reed, Arundo donax.</title>
        <authorList>
            <person name="Barrero R.A."/>
            <person name="Guerrero F.D."/>
            <person name="Moolhuijzen P."/>
            <person name="Goolsby J.A."/>
            <person name="Tidwell J."/>
            <person name="Bellgard S.E."/>
            <person name="Bellgard M.I."/>
        </authorList>
    </citation>
    <scope>NUCLEOTIDE SEQUENCE</scope>
    <source>
        <tissue evidence="1">Shoot tissue taken approximately 20 cm above the soil surface</tissue>
    </source>
</reference>
<protein>
    <submittedName>
        <fullName evidence="1">Step II splicing factor slu7, putative</fullName>
    </submittedName>
</protein>
<organism evidence="1">
    <name type="scientific">Arundo donax</name>
    <name type="common">Giant reed</name>
    <name type="synonym">Donax arundinaceus</name>
    <dbReference type="NCBI Taxonomy" id="35708"/>
    <lineage>
        <taxon>Eukaryota</taxon>
        <taxon>Viridiplantae</taxon>
        <taxon>Streptophyta</taxon>
        <taxon>Embryophyta</taxon>
        <taxon>Tracheophyta</taxon>
        <taxon>Spermatophyta</taxon>
        <taxon>Magnoliopsida</taxon>
        <taxon>Liliopsida</taxon>
        <taxon>Poales</taxon>
        <taxon>Poaceae</taxon>
        <taxon>PACMAD clade</taxon>
        <taxon>Arundinoideae</taxon>
        <taxon>Arundineae</taxon>
        <taxon>Arundo</taxon>
    </lineage>
</organism>
<sequence length="30" mass="3388">MGMLLLKNHSPGSFFLDKVKERLNMIGLVV</sequence>
<reference evidence="1" key="1">
    <citation type="submission" date="2014-09" db="EMBL/GenBank/DDBJ databases">
        <authorList>
            <person name="Magalhaes I.L.F."/>
            <person name="Oliveira U."/>
            <person name="Santos F.R."/>
            <person name="Vidigal T.H.D.A."/>
            <person name="Brescovit A.D."/>
            <person name="Santos A.J."/>
        </authorList>
    </citation>
    <scope>NUCLEOTIDE SEQUENCE</scope>
    <source>
        <tissue evidence="1">Shoot tissue taken approximately 20 cm above the soil surface</tissue>
    </source>
</reference>
<dbReference type="AlphaFoldDB" id="A0A0A8ZNF4"/>
<dbReference type="EMBL" id="GBRH01258697">
    <property type="protein sequence ID" value="JAD39198.1"/>
    <property type="molecule type" value="Transcribed_RNA"/>
</dbReference>
<name>A0A0A8ZNF4_ARUDO</name>
<accession>A0A0A8ZNF4</accession>
<evidence type="ECO:0000313" key="1">
    <source>
        <dbReference type="EMBL" id="JAD39198.1"/>
    </source>
</evidence>